<gene>
    <name evidence="1" type="ORF">B296_00039188</name>
</gene>
<name>A0A426X1I3_ENSVE</name>
<dbReference type="AlphaFoldDB" id="A0A426X1I3"/>
<dbReference type="Proteomes" id="UP000287651">
    <property type="component" value="Unassembled WGS sequence"/>
</dbReference>
<evidence type="ECO:0000313" key="2">
    <source>
        <dbReference type="Proteomes" id="UP000287651"/>
    </source>
</evidence>
<sequence length="300" mass="32289">MDKYINKSVPYKLYGRRIRSLAARQTDEAKRLGTKDPLTHHYLIESADLSPRKAKGLVSGREKRSIRRPHRSALIAIPHGGWVRHMKRVPNQSPHFLTVDLPFFLLFAAAHRRHGKHLDRLSQPSTTPLAPSFHDGSSVSSRLQKLINHSLLSLVHPVIDSDDSSCAFAFLCPTATATSHSPGGLPLSKVWTSLLQATVAAGRRGECDRTADGRRFGPLSDLFAAPEGSELSGLTGVVGVVVAMDAAEECGDGFHGGAVIGAGAGAEEGDAQGLQHLLEQRVGAPLKPGVHNFRRVALPP</sequence>
<evidence type="ECO:0000313" key="1">
    <source>
        <dbReference type="EMBL" id="RRT33352.1"/>
    </source>
</evidence>
<comment type="caution">
    <text evidence="1">The sequence shown here is derived from an EMBL/GenBank/DDBJ whole genome shotgun (WGS) entry which is preliminary data.</text>
</comment>
<reference evidence="1 2" key="1">
    <citation type="journal article" date="2014" name="Agronomy (Basel)">
        <title>A Draft Genome Sequence for Ensete ventricosum, the Drought-Tolerant Tree Against Hunger.</title>
        <authorList>
            <person name="Harrison J."/>
            <person name="Moore K.A."/>
            <person name="Paszkiewicz K."/>
            <person name="Jones T."/>
            <person name="Grant M."/>
            <person name="Ambacheew D."/>
            <person name="Muzemil S."/>
            <person name="Studholme D.J."/>
        </authorList>
    </citation>
    <scope>NUCLEOTIDE SEQUENCE [LARGE SCALE GENOMIC DNA]</scope>
</reference>
<organism evidence="1 2">
    <name type="scientific">Ensete ventricosum</name>
    <name type="common">Abyssinian banana</name>
    <name type="synonym">Musa ensete</name>
    <dbReference type="NCBI Taxonomy" id="4639"/>
    <lineage>
        <taxon>Eukaryota</taxon>
        <taxon>Viridiplantae</taxon>
        <taxon>Streptophyta</taxon>
        <taxon>Embryophyta</taxon>
        <taxon>Tracheophyta</taxon>
        <taxon>Spermatophyta</taxon>
        <taxon>Magnoliopsida</taxon>
        <taxon>Liliopsida</taxon>
        <taxon>Zingiberales</taxon>
        <taxon>Musaceae</taxon>
        <taxon>Ensete</taxon>
    </lineage>
</organism>
<accession>A0A426X1I3</accession>
<proteinExistence type="predicted"/>
<dbReference type="EMBL" id="AMZH03029243">
    <property type="protein sequence ID" value="RRT33352.1"/>
    <property type="molecule type" value="Genomic_DNA"/>
</dbReference>
<protein>
    <submittedName>
        <fullName evidence="1">Uncharacterized protein</fullName>
    </submittedName>
</protein>